<protein>
    <submittedName>
        <fullName evidence="1">Uncharacterized protein</fullName>
    </submittedName>
</protein>
<dbReference type="AlphaFoldDB" id="A0A418MEP9"/>
<dbReference type="Proteomes" id="UP000283523">
    <property type="component" value="Unassembled WGS sequence"/>
</dbReference>
<proteinExistence type="predicted"/>
<accession>A0A418MEP9</accession>
<gene>
    <name evidence="1" type="ORF">DYU11_07970</name>
</gene>
<comment type="caution">
    <text evidence="1">The sequence shown here is derived from an EMBL/GenBank/DDBJ whole genome shotgun (WGS) entry which is preliminary data.</text>
</comment>
<dbReference type="EMBL" id="QXED01000002">
    <property type="protein sequence ID" value="RIV25235.1"/>
    <property type="molecule type" value="Genomic_DNA"/>
</dbReference>
<name>A0A418MEP9_9BACT</name>
<organism evidence="1 2">
    <name type="scientific">Fibrisoma montanum</name>
    <dbReference type="NCBI Taxonomy" id="2305895"/>
    <lineage>
        <taxon>Bacteria</taxon>
        <taxon>Pseudomonadati</taxon>
        <taxon>Bacteroidota</taxon>
        <taxon>Cytophagia</taxon>
        <taxon>Cytophagales</taxon>
        <taxon>Spirosomataceae</taxon>
        <taxon>Fibrisoma</taxon>
    </lineage>
</organism>
<sequence>MAVYSSTLVIDKNLGVSDAVLLQKLELEKPVRNYDKHRIGSSDATYHEALSGDSNSVYVTTYKNFTIVVSFELISDFSATIGLLKNRLEKLFPNSKIFLFFSETVSMLHGFVYMENGSIVRKKYVQDGKYVSLYDHEVDTGPFLDEELKYYSTLSHDNVLDNKEYMYGSNDYNIGIDFLQSHFFLEPVEPILDRLIFNKNINSELSKSYVDGIINRLTKKNMEDEINGLLKPLMKEMRCKKIDFKGIKQNKKSKGFYKKLTNDDFITVLANIDSYWAVKWCNIEVYLSPYLLNERLANKTLQYSSTFGHKVFSVNSYDIVPFIKEDGGGIFTWIEFNYYFEQLKQKVGILRNIMSSTIANNVSDLLTDGELYTNCLNNIKTTSQYRKALYPVADINYCLLYLATTNNQLLKDEFIKIIQSNYYHDDKRKAESQSKVDAVMGFLFDFV</sequence>
<dbReference type="RefSeq" id="WP_119667120.1">
    <property type="nucleotide sequence ID" value="NZ_QXED01000002.1"/>
</dbReference>
<evidence type="ECO:0000313" key="1">
    <source>
        <dbReference type="EMBL" id="RIV25235.1"/>
    </source>
</evidence>
<evidence type="ECO:0000313" key="2">
    <source>
        <dbReference type="Proteomes" id="UP000283523"/>
    </source>
</evidence>
<keyword evidence="2" id="KW-1185">Reference proteome</keyword>
<reference evidence="1 2" key="1">
    <citation type="submission" date="2018-08" db="EMBL/GenBank/DDBJ databases">
        <title>Fibrisoma montanum sp. nov., isolated from Danxia mountain soil.</title>
        <authorList>
            <person name="Huang Y."/>
        </authorList>
    </citation>
    <scope>NUCLEOTIDE SEQUENCE [LARGE SCALE GENOMIC DNA]</scope>
    <source>
        <strain evidence="1 2">HYT19</strain>
    </source>
</reference>